<proteinExistence type="predicted"/>
<comment type="caution">
    <text evidence="1">The sequence shown here is derived from an EMBL/GenBank/DDBJ whole genome shotgun (WGS) entry which is preliminary data.</text>
</comment>
<protein>
    <submittedName>
        <fullName evidence="1">Uncharacterized protein</fullName>
    </submittedName>
</protein>
<dbReference type="AlphaFoldDB" id="A0A2H5QT43"/>
<evidence type="ECO:0000313" key="1">
    <source>
        <dbReference type="EMBL" id="GAY67792.1"/>
    </source>
</evidence>
<gene>
    <name evidence="1" type="ORF">CUMW_259310</name>
</gene>
<reference evidence="1 2" key="1">
    <citation type="journal article" date="2017" name="Front. Genet.">
        <title>Draft sequencing of the heterozygous diploid genome of Satsuma (Citrus unshiu Marc.) using a hybrid assembly approach.</title>
        <authorList>
            <person name="Shimizu T."/>
            <person name="Tanizawa Y."/>
            <person name="Mochizuki T."/>
            <person name="Nagasaki H."/>
            <person name="Yoshioka T."/>
            <person name="Toyoda A."/>
            <person name="Fujiyama A."/>
            <person name="Kaminuma E."/>
            <person name="Nakamura Y."/>
        </authorList>
    </citation>
    <scope>NUCLEOTIDE SEQUENCE [LARGE SCALE GENOMIC DNA]</scope>
    <source>
        <strain evidence="2">cv. Miyagawa wase</strain>
    </source>
</reference>
<evidence type="ECO:0000313" key="2">
    <source>
        <dbReference type="Proteomes" id="UP000236630"/>
    </source>
</evidence>
<sequence length="86" mass="9532">MSCRRISGNHWPIWYGRVQKPDARGTGARCGGRGDECDHVCCAGARLLSLGHQHNPALRATLPIKKTPAAMERRNYTGERGDAKCW</sequence>
<keyword evidence="2" id="KW-1185">Reference proteome</keyword>
<accession>A0A2H5QT43</accession>
<dbReference type="Proteomes" id="UP000236630">
    <property type="component" value="Unassembled WGS sequence"/>
</dbReference>
<organism evidence="1 2">
    <name type="scientific">Citrus unshiu</name>
    <name type="common">Satsuma mandarin</name>
    <name type="synonym">Citrus nobilis var. unshiu</name>
    <dbReference type="NCBI Taxonomy" id="55188"/>
    <lineage>
        <taxon>Eukaryota</taxon>
        <taxon>Viridiplantae</taxon>
        <taxon>Streptophyta</taxon>
        <taxon>Embryophyta</taxon>
        <taxon>Tracheophyta</taxon>
        <taxon>Spermatophyta</taxon>
        <taxon>Magnoliopsida</taxon>
        <taxon>eudicotyledons</taxon>
        <taxon>Gunneridae</taxon>
        <taxon>Pentapetalae</taxon>
        <taxon>rosids</taxon>
        <taxon>malvids</taxon>
        <taxon>Sapindales</taxon>
        <taxon>Rutaceae</taxon>
        <taxon>Aurantioideae</taxon>
        <taxon>Citrus</taxon>
    </lineage>
</organism>
<dbReference type="EMBL" id="BDQV01000761">
    <property type="protein sequence ID" value="GAY67792.1"/>
    <property type="molecule type" value="Genomic_DNA"/>
</dbReference>
<name>A0A2H5QT43_CITUN</name>